<evidence type="ECO:0000313" key="2">
    <source>
        <dbReference type="EMBL" id="SOE17988.1"/>
    </source>
</evidence>
<dbReference type="EMBL" id="OCPC01000004">
    <property type="protein sequence ID" value="SOE17988.1"/>
    <property type="molecule type" value="Genomic_DNA"/>
</dbReference>
<proteinExistence type="predicted"/>
<evidence type="ECO:0000313" key="3">
    <source>
        <dbReference type="Proteomes" id="UP000219465"/>
    </source>
</evidence>
<keyword evidence="3" id="KW-1185">Reference proteome</keyword>
<dbReference type="PANTHER" id="PTHR34980">
    <property type="entry name" value="INNER MEMBRANE PROTEIN-RELATED-RELATED"/>
    <property type="match status" value="1"/>
</dbReference>
<gene>
    <name evidence="2" type="ORF">SAMN05877838_2896</name>
</gene>
<evidence type="ECO:0000256" key="1">
    <source>
        <dbReference type="SAM" id="Phobius"/>
    </source>
</evidence>
<keyword evidence="1" id="KW-1133">Transmembrane helix</keyword>
<dbReference type="Pfam" id="PF05656">
    <property type="entry name" value="DUF805"/>
    <property type="match status" value="1"/>
</dbReference>
<dbReference type="AlphaFoldDB" id="A0A286ICZ4"/>
<sequence length="126" mass="13572">MARRPGSGMRWLLFSVSGRLSRRTYAWALLFWSVVMAIPVSAAVSAEPDSSEIAMAGLGFILCFIPAAWSTAVMSIKRLHDAGLPGILVAVLVIPAASFFMLLLILLWPSVKGPNRHGPAPDHPGY</sequence>
<keyword evidence="1" id="KW-0472">Membrane</keyword>
<protein>
    <submittedName>
        <fullName evidence="2">Uncharacterized membrane protein YhaH</fullName>
    </submittedName>
</protein>
<dbReference type="Proteomes" id="UP000219465">
    <property type="component" value="Unassembled WGS sequence"/>
</dbReference>
<keyword evidence="1" id="KW-0812">Transmembrane</keyword>
<dbReference type="RefSeq" id="WP_097108470.1">
    <property type="nucleotide sequence ID" value="NZ_OCPC01000004.1"/>
</dbReference>
<dbReference type="PANTHER" id="PTHR34980:SF3">
    <property type="entry name" value="BLR8105 PROTEIN"/>
    <property type="match status" value="1"/>
</dbReference>
<feature type="transmembrane region" description="Helical" evidence="1">
    <location>
        <begin position="53"/>
        <end position="74"/>
    </location>
</feature>
<accession>A0A286ICZ4</accession>
<feature type="transmembrane region" description="Helical" evidence="1">
    <location>
        <begin position="86"/>
        <end position="108"/>
    </location>
</feature>
<organism evidence="2 3">
    <name type="scientific">Hoeflea halophila</name>
    <dbReference type="NCBI Taxonomy" id="714899"/>
    <lineage>
        <taxon>Bacteria</taxon>
        <taxon>Pseudomonadati</taxon>
        <taxon>Pseudomonadota</taxon>
        <taxon>Alphaproteobacteria</taxon>
        <taxon>Hyphomicrobiales</taxon>
        <taxon>Rhizobiaceae</taxon>
        <taxon>Hoeflea</taxon>
    </lineage>
</organism>
<name>A0A286ICZ4_9HYPH</name>
<dbReference type="OrthoDB" id="9812349at2"/>
<dbReference type="InterPro" id="IPR008523">
    <property type="entry name" value="DUF805"/>
</dbReference>
<dbReference type="GO" id="GO:0005886">
    <property type="term" value="C:plasma membrane"/>
    <property type="evidence" value="ECO:0007669"/>
    <property type="project" value="TreeGrafter"/>
</dbReference>
<reference evidence="3" key="1">
    <citation type="submission" date="2017-08" db="EMBL/GenBank/DDBJ databases">
        <authorList>
            <person name="Varghese N."/>
            <person name="Submissions S."/>
        </authorList>
    </citation>
    <scope>NUCLEOTIDE SEQUENCE [LARGE SCALE GENOMIC DNA]</scope>
    <source>
        <strain evidence="3">KCTC 23107</strain>
    </source>
</reference>